<feature type="domain" description="DUF4830" evidence="2">
    <location>
        <begin position="59"/>
        <end position="141"/>
    </location>
</feature>
<name>A0A9D0YQG4_9FIRM</name>
<dbReference type="Proteomes" id="UP000886879">
    <property type="component" value="Unassembled WGS sequence"/>
</dbReference>
<evidence type="ECO:0000313" key="4">
    <source>
        <dbReference type="Proteomes" id="UP000886879"/>
    </source>
</evidence>
<dbReference type="Pfam" id="PF16112">
    <property type="entry name" value="DUF4830"/>
    <property type="match status" value="1"/>
</dbReference>
<dbReference type="InterPro" id="IPR032257">
    <property type="entry name" value="DUF4830"/>
</dbReference>
<evidence type="ECO:0000259" key="2">
    <source>
        <dbReference type="Pfam" id="PF16112"/>
    </source>
</evidence>
<reference evidence="3" key="2">
    <citation type="journal article" date="2021" name="PeerJ">
        <title>Extensive microbial diversity within the chicken gut microbiome revealed by metagenomics and culture.</title>
        <authorList>
            <person name="Gilroy R."/>
            <person name="Ravi A."/>
            <person name="Getino M."/>
            <person name="Pursley I."/>
            <person name="Horton D.L."/>
            <person name="Alikhan N.F."/>
            <person name="Baker D."/>
            <person name="Gharbi K."/>
            <person name="Hall N."/>
            <person name="Watson M."/>
            <person name="Adriaenssens E.M."/>
            <person name="Foster-Nyarko E."/>
            <person name="Jarju S."/>
            <person name="Secka A."/>
            <person name="Antonio M."/>
            <person name="Oren A."/>
            <person name="Chaudhuri R.R."/>
            <person name="La Ragione R."/>
            <person name="Hildebrand F."/>
            <person name="Pallen M.J."/>
        </authorList>
    </citation>
    <scope>NUCLEOTIDE SEQUENCE</scope>
    <source>
        <strain evidence="3">ChiGjej2B2-12916</strain>
    </source>
</reference>
<comment type="caution">
    <text evidence="3">The sequence shown here is derived from an EMBL/GenBank/DDBJ whole genome shotgun (WGS) entry which is preliminary data.</text>
</comment>
<organism evidence="3 4">
    <name type="scientific">Candidatus Enterenecus faecium</name>
    <dbReference type="NCBI Taxonomy" id="2840780"/>
    <lineage>
        <taxon>Bacteria</taxon>
        <taxon>Bacillati</taxon>
        <taxon>Bacillota</taxon>
        <taxon>Clostridia</taxon>
        <taxon>Eubacteriales</taxon>
        <taxon>Candidatus Enterenecus</taxon>
    </lineage>
</organism>
<reference evidence="3" key="1">
    <citation type="submission" date="2020-10" db="EMBL/GenBank/DDBJ databases">
        <authorList>
            <person name="Gilroy R."/>
        </authorList>
    </citation>
    <scope>NUCLEOTIDE SEQUENCE</scope>
    <source>
        <strain evidence="3">ChiGjej2B2-12916</strain>
    </source>
</reference>
<feature type="region of interest" description="Disordered" evidence="1">
    <location>
        <begin position="157"/>
        <end position="185"/>
    </location>
</feature>
<proteinExistence type="predicted"/>
<protein>
    <submittedName>
        <fullName evidence="3">DUF4830 domain-containing protein</fullName>
    </submittedName>
</protein>
<evidence type="ECO:0000256" key="1">
    <source>
        <dbReference type="SAM" id="MobiDB-lite"/>
    </source>
</evidence>
<gene>
    <name evidence="3" type="ORF">IAD31_01420</name>
</gene>
<feature type="compositionally biased region" description="Pro residues" evidence="1">
    <location>
        <begin position="164"/>
        <end position="178"/>
    </location>
</feature>
<accession>A0A9D0YQG4</accession>
<evidence type="ECO:0000313" key="3">
    <source>
        <dbReference type="EMBL" id="HIQ60251.1"/>
    </source>
</evidence>
<sequence length="185" mass="19308">MLIVTARIPRRRLMAGGVSVLCCCLVLVVALVLSLNGGAVPTSASVSGMEDNSARVTYLQQRGWTVGDQAVSTQELLIPDTLDESYDSYQTLQRQQGFDLENYCGQRVQRYVYPVSNHPTGRSDVQAVLLVCDGTLIGGHIQAADGSFVSTLDFPAASAAPSATPSPAPSAAPSPAPSPAASATI</sequence>
<dbReference type="AlphaFoldDB" id="A0A9D0YQG4"/>
<dbReference type="EMBL" id="DVFO01000010">
    <property type="protein sequence ID" value="HIQ60251.1"/>
    <property type="molecule type" value="Genomic_DNA"/>
</dbReference>